<evidence type="ECO:0008006" key="3">
    <source>
        <dbReference type="Google" id="ProtNLM"/>
    </source>
</evidence>
<dbReference type="InterPro" id="IPR040256">
    <property type="entry name" value="At4g02000-like"/>
</dbReference>
<evidence type="ECO:0000313" key="2">
    <source>
        <dbReference type="EMBL" id="KAL0288363.1"/>
    </source>
</evidence>
<reference evidence="2" key="1">
    <citation type="submission" date="2020-06" db="EMBL/GenBank/DDBJ databases">
        <authorList>
            <person name="Li T."/>
            <person name="Hu X."/>
            <person name="Zhang T."/>
            <person name="Song X."/>
            <person name="Zhang H."/>
            <person name="Dai N."/>
            <person name="Sheng W."/>
            <person name="Hou X."/>
            <person name="Wei L."/>
        </authorList>
    </citation>
    <scope>NUCLEOTIDE SEQUENCE</scope>
    <source>
        <strain evidence="2">G02</strain>
        <tissue evidence="2">Leaf</tissue>
    </source>
</reference>
<reference evidence="2" key="2">
    <citation type="journal article" date="2024" name="Plant">
        <title>Genomic evolution and insights into agronomic trait innovations of Sesamum species.</title>
        <authorList>
            <person name="Miao H."/>
            <person name="Wang L."/>
            <person name="Qu L."/>
            <person name="Liu H."/>
            <person name="Sun Y."/>
            <person name="Le M."/>
            <person name="Wang Q."/>
            <person name="Wei S."/>
            <person name="Zheng Y."/>
            <person name="Lin W."/>
            <person name="Duan Y."/>
            <person name="Cao H."/>
            <person name="Xiong S."/>
            <person name="Wang X."/>
            <person name="Wei L."/>
            <person name="Li C."/>
            <person name="Ma Q."/>
            <person name="Ju M."/>
            <person name="Zhao R."/>
            <person name="Li G."/>
            <person name="Mu C."/>
            <person name="Tian Q."/>
            <person name="Mei H."/>
            <person name="Zhang T."/>
            <person name="Gao T."/>
            <person name="Zhang H."/>
        </authorList>
    </citation>
    <scope>NUCLEOTIDE SEQUENCE</scope>
    <source>
        <strain evidence="2">G02</strain>
    </source>
</reference>
<accession>A0AAW2J3R5</accession>
<sequence length="321" mass="36580">LPTLPAHLFRKETLFAIASNIGTPLQIADSTFNQSNLSKARVCVEVDLLKPLLEEIDIKICGQTIVQRIEYEEVPRYCTLCKHLGHNDAECYSKGDALKTPRRRVKGKTAATVKEKWEAVRNEPTVDKEENHVQNDIIDEVHAENSASNAENESLNVIVEHVFVENGVNIEHEFLVEHGNVCTIANDNEKVEDDESDDNEQSCNDTFGALILRPDNFLCDLKKRTSWLKVDNALRLFDTFIKFGKVVKGFRGRQRLEVVIKGNALAIRSAILFQKCVLIFDRVSQLYLKPLDERSPPIATRTRRRKKGKNPMEPPDEVHYF</sequence>
<evidence type="ECO:0000256" key="1">
    <source>
        <dbReference type="SAM" id="MobiDB-lite"/>
    </source>
</evidence>
<protein>
    <recommendedName>
        <fullName evidence="3">DUF4283 domain-containing protein</fullName>
    </recommendedName>
</protein>
<comment type="caution">
    <text evidence="2">The sequence shown here is derived from an EMBL/GenBank/DDBJ whole genome shotgun (WGS) entry which is preliminary data.</text>
</comment>
<feature type="region of interest" description="Disordered" evidence="1">
    <location>
        <begin position="297"/>
        <end position="321"/>
    </location>
</feature>
<proteinExistence type="predicted"/>
<dbReference type="EMBL" id="JACGWJ010000779">
    <property type="protein sequence ID" value="KAL0288363.1"/>
    <property type="molecule type" value="Genomic_DNA"/>
</dbReference>
<feature type="non-terminal residue" evidence="2">
    <location>
        <position position="1"/>
    </location>
</feature>
<dbReference type="AlphaFoldDB" id="A0AAW2J3R5"/>
<gene>
    <name evidence="2" type="ORF">Sradi_7098900</name>
</gene>
<organism evidence="2">
    <name type="scientific">Sesamum radiatum</name>
    <name type="common">Black benniseed</name>
    <dbReference type="NCBI Taxonomy" id="300843"/>
    <lineage>
        <taxon>Eukaryota</taxon>
        <taxon>Viridiplantae</taxon>
        <taxon>Streptophyta</taxon>
        <taxon>Embryophyta</taxon>
        <taxon>Tracheophyta</taxon>
        <taxon>Spermatophyta</taxon>
        <taxon>Magnoliopsida</taxon>
        <taxon>eudicotyledons</taxon>
        <taxon>Gunneridae</taxon>
        <taxon>Pentapetalae</taxon>
        <taxon>asterids</taxon>
        <taxon>lamiids</taxon>
        <taxon>Lamiales</taxon>
        <taxon>Pedaliaceae</taxon>
        <taxon>Sesamum</taxon>
    </lineage>
</organism>
<dbReference type="PANTHER" id="PTHR31286">
    <property type="entry name" value="GLYCINE-RICH CELL WALL STRUCTURAL PROTEIN 1.8-LIKE"/>
    <property type="match status" value="1"/>
</dbReference>
<dbReference type="PANTHER" id="PTHR31286:SF179">
    <property type="entry name" value="RNASE H TYPE-1 DOMAIN-CONTAINING PROTEIN"/>
    <property type="match status" value="1"/>
</dbReference>
<name>A0AAW2J3R5_SESRA</name>